<dbReference type="Pfam" id="PF00171">
    <property type="entry name" value="Aldedh"/>
    <property type="match status" value="1"/>
</dbReference>
<organism evidence="6 7">
    <name type="scientific">Amycolatopsis acididurans</name>
    <dbReference type="NCBI Taxonomy" id="2724524"/>
    <lineage>
        <taxon>Bacteria</taxon>
        <taxon>Bacillati</taxon>
        <taxon>Actinomycetota</taxon>
        <taxon>Actinomycetes</taxon>
        <taxon>Pseudonocardiales</taxon>
        <taxon>Pseudonocardiaceae</taxon>
        <taxon>Amycolatopsis</taxon>
    </lineage>
</organism>
<comment type="similarity">
    <text evidence="1">Belongs to the aldehyde dehydrogenase family.</text>
</comment>
<accession>A0ABX1IXE1</accession>
<evidence type="ECO:0000313" key="7">
    <source>
        <dbReference type="Proteomes" id="UP000715441"/>
    </source>
</evidence>
<evidence type="ECO:0000256" key="1">
    <source>
        <dbReference type="ARBA" id="ARBA00009986"/>
    </source>
</evidence>
<feature type="domain" description="Aldehyde dehydrogenase" evidence="5">
    <location>
        <begin position="17"/>
        <end position="473"/>
    </location>
</feature>
<keyword evidence="7" id="KW-1185">Reference proteome</keyword>
<protein>
    <submittedName>
        <fullName evidence="6">Aldehyde dehydrogenase family protein</fullName>
    </submittedName>
</protein>
<evidence type="ECO:0000256" key="3">
    <source>
        <dbReference type="ARBA" id="ARBA00023027"/>
    </source>
</evidence>
<dbReference type="InterPro" id="IPR016161">
    <property type="entry name" value="Ald_DH/histidinol_DH"/>
</dbReference>
<gene>
    <name evidence="6" type="ORF">HFP15_04695</name>
</gene>
<dbReference type="PANTHER" id="PTHR42986">
    <property type="entry name" value="BENZALDEHYDE DEHYDROGENASE YFMT"/>
    <property type="match status" value="1"/>
</dbReference>
<evidence type="ECO:0000313" key="6">
    <source>
        <dbReference type="EMBL" id="NKQ52176.1"/>
    </source>
</evidence>
<dbReference type="InterPro" id="IPR016160">
    <property type="entry name" value="Ald_DH_CS_CYS"/>
</dbReference>
<keyword evidence="3" id="KW-0520">NAD</keyword>
<evidence type="ECO:0000259" key="5">
    <source>
        <dbReference type="Pfam" id="PF00171"/>
    </source>
</evidence>
<evidence type="ECO:0000256" key="4">
    <source>
        <dbReference type="SAM" id="MobiDB-lite"/>
    </source>
</evidence>
<feature type="region of interest" description="Disordered" evidence="4">
    <location>
        <begin position="15"/>
        <end position="35"/>
    </location>
</feature>
<comment type="caution">
    <text evidence="6">The sequence shown here is derived from an EMBL/GenBank/DDBJ whole genome shotgun (WGS) entry which is preliminary data.</text>
</comment>
<name>A0ABX1IXE1_9PSEU</name>
<dbReference type="SUPFAM" id="SSF53720">
    <property type="entry name" value="ALDH-like"/>
    <property type="match status" value="1"/>
</dbReference>
<dbReference type="RefSeq" id="WP_168511790.1">
    <property type="nucleotide sequence ID" value="NZ_JAAXLS010000002.1"/>
</dbReference>
<reference evidence="6 7" key="1">
    <citation type="submission" date="2020-04" db="EMBL/GenBank/DDBJ databases">
        <title>Novel species.</title>
        <authorList>
            <person name="Teo W.F.A."/>
            <person name="Lipun K."/>
            <person name="Srisuk N."/>
            <person name="Duangmal K."/>
        </authorList>
    </citation>
    <scope>NUCLEOTIDE SEQUENCE [LARGE SCALE GENOMIC DNA]</scope>
    <source>
        <strain evidence="6 7">K13G38</strain>
    </source>
</reference>
<dbReference type="Gene3D" id="3.40.605.10">
    <property type="entry name" value="Aldehyde Dehydrogenase, Chain A, domain 1"/>
    <property type="match status" value="1"/>
</dbReference>
<proteinExistence type="inferred from homology"/>
<evidence type="ECO:0000256" key="2">
    <source>
        <dbReference type="ARBA" id="ARBA00023002"/>
    </source>
</evidence>
<dbReference type="Gene3D" id="3.40.309.10">
    <property type="entry name" value="Aldehyde Dehydrogenase, Chain A, domain 2"/>
    <property type="match status" value="1"/>
</dbReference>
<keyword evidence="2" id="KW-0560">Oxidoreductase</keyword>
<dbReference type="EMBL" id="JAAXLS010000002">
    <property type="protein sequence ID" value="NKQ52176.1"/>
    <property type="molecule type" value="Genomic_DNA"/>
</dbReference>
<sequence length="484" mass="51309">MSSVYTGLDRMPIGRDWRPGRAGKTATDTDPYTGGTLTEIPLASAGDVEDAYAAAKAAQPAWAALPAFERAEVFHRAARVMEDRREEIIDWLIAEAGAIRPRAEWEWLAVRAVMLDAASYPARMSGSILPSALIGGKENRVYRQPVGTVAVISPWNFPMQLSNRSVAPALAVGNAVVLKPAGDTPVTGGLLLAKIYEEAGLPPGLLNVVVGSSGTVGDPLVSHPDARVVSFTGSTAVGEHIARTAALKKLSLELGGNGPLVVLEDADLDRAADAAMFGSFFHQGQVCMATNRIIADEQVHDDLVERIVKRARDLQAGDPRDADTGIGPIINPKQLDGVRDKITRSVEAGANLLVSGEPSGQVLPAHVLTAEADVPVAAEEVFGPVATVLRARDERHALELANATEYGLSSAVFTADAERGVRFALEVVAGMTHVNDTTINDEPNTAFGGQKASGIGRFGGDWAIEEFTTDRWVSVQHSARELPI</sequence>
<dbReference type="Proteomes" id="UP000715441">
    <property type="component" value="Unassembled WGS sequence"/>
</dbReference>
<dbReference type="InterPro" id="IPR015590">
    <property type="entry name" value="Aldehyde_DH_dom"/>
</dbReference>
<dbReference type="PROSITE" id="PS00070">
    <property type="entry name" value="ALDEHYDE_DEHYDR_CYS"/>
    <property type="match status" value="1"/>
</dbReference>
<dbReference type="InterPro" id="IPR016162">
    <property type="entry name" value="Ald_DH_N"/>
</dbReference>
<dbReference type="PANTHER" id="PTHR42986:SF1">
    <property type="entry name" value="BENZALDEHYDE DEHYDROGENASE YFMT"/>
    <property type="match status" value="1"/>
</dbReference>
<dbReference type="InterPro" id="IPR016163">
    <property type="entry name" value="Ald_DH_C"/>
</dbReference>